<dbReference type="SUPFAM" id="SSF56219">
    <property type="entry name" value="DNase I-like"/>
    <property type="match status" value="1"/>
</dbReference>
<dbReference type="InterPro" id="IPR005135">
    <property type="entry name" value="Endo/exonuclease/phosphatase"/>
</dbReference>
<proteinExistence type="predicted"/>
<protein>
    <recommendedName>
        <fullName evidence="1">Endonuclease/exonuclease/phosphatase domain-containing protein</fullName>
    </recommendedName>
</protein>
<dbReference type="Gene3D" id="3.60.10.10">
    <property type="entry name" value="Endonuclease/exonuclease/phosphatase"/>
    <property type="match status" value="1"/>
</dbReference>
<evidence type="ECO:0000313" key="2">
    <source>
        <dbReference type="EnsemblMetazoa" id="AALB001260-PA"/>
    </source>
</evidence>
<dbReference type="Pfam" id="PF14529">
    <property type="entry name" value="Exo_endo_phos_2"/>
    <property type="match status" value="1"/>
</dbReference>
<dbReference type="Proteomes" id="UP000069272">
    <property type="component" value="Chromosome 3R"/>
</dbReference>
<evidence type="ECO:0000313" key="3">
    <source>
        <dbReference type="Proteomes" id="UP000069272"/>
    </source>
</evidence>
<dbReference type="AlphaFoldDB" id="A0A182F470"/>
<dbReference type="CDD" id="cd09077">
    <property type="entry name" value="R1-I-EN"/>
    <property type="match status" value="1"/>
</dbReference>
<evidence type="ECO:0000259" key="1">
    <source>
        <dbReference type="Pfam" id="PF14529"/>
    </source>
</evidence>
<name>A0A182F470_ANOAL</name>
<dbReference type="PANTHER" id="PTHR33273:SF4">
    <property type="entry name" value="ENDONUCLEASE_EXONUCLEASE_PHOSPHATASE DOMAIN-CONTAINING PROTEIN"/>
    <property type="match status" value="1"/>
</dbReference>
<feature type="domain" description="Endonuclease/exonuclease/phosphatase" evidence="1">
    <location>
        <begin position="75"/>
        <end position="192"/>
    </location>
</feature>
<dbReference type="EnsemblMetazoa" id="AALB001260-RA">
    <property type="protein sequence ID" value="AALB001260-PA"/>
    <property type="gene ID" value="AALB001260"/>
</dbReference>
<dbReference type="PANTHER" id="PTHR33273">
    <property type="entry name" value="DOMAIN-CONTAINING PROTEIN, PUTATIVE-RELATED"/>
    <property type="match status" value="1"/>
</dbReference>
<dbReference type="VEuPathDB" id="VectorBase:AALB20_031990"/>
<keyword evidence="3" id="KW-1185">Reference proteome</keyword>
<dbReference type="VEuPathDB" id="VectorBase:AALB001260"/>
<dbReference type="VEuPathDB" id="VectorBase:AALB20_028727"/>
<accession>A0A182F470</accession>
<dbReference type="STRING" id="7167.A0A182F470"/>
<sequence>MNCNGCSAAQDLLNQAARTARAEVLLVSHPHRIPSNGSWEGDTDGIWAIVASGANPVQRIRCRAPGVVIADVAGITFASCYAPPRWTLRQYQTMLDLLRATLRDAPPVVVGGDFNAWSKAWSSRMDNLRGRMLTTALEDLGLVLQNSGRKPTYLGSGVCPPSWVDVTFASPSALVSGWHVTSRYTNSDHAEISFVVGERTSASGVTRTMVETLPRWKVSHFDKERFTGVLEAADFSGATTVAEITRRLTSACDEVMPRSRRQPGKQAGQPMFWWTPEIEMLQWHCQWAHSRVHRRATAEERKQMGDEKHEIKRLLTHAIRRSKKRCLEALAQALDGNPFGDSFKIAMGWFRGSRRPPEVDADVLEGGPTSETRRIIATVTESTIRYAAPMWADAAMAVQTNRRILRRVQKVSARGVTRAFITAGYWATTLIAGMTPICMLLREDARCYRARRDRPPEQAGSIRANERIVTYTEWQDSWDRRKEEPSASSYIRWTHRLIPDVHSWCNREHGKVDFHLTQVLTGHGFFRAYLCRMGLIDSPDCTNCHDGCRTIDTSMAGRRNFKLRFLRVHPQSNDRYSMIGTCRK</sequence>
<organism evidence="2 3">
    <name type="scientific">Anopheles albimanus</name>
    <name type="common">New world malaria mosquito</name>
    <dbReference type="NCBI Taxonomy" id="7167"/>
    <lineage>
        <taxon>Eukaryota</taxon>
        <taxon>Metazoa</taxon>
        <taxon>Ecdysozoa</taxon>
        <taxon>Arthropoda</taxon>
        <taxon>Hexapoda</taxon>
        <taxon>Insecta</taxon>
        <taxon>Pterygota</taxon>
        <taxon>Neoptera</taxon>
        <taxon>Endopterygota</taxon>
        <taxon>Diptera</taxon>
        <taxon>Nematocera</taxon>
        <taxon>Culicoidea</taxon>
        <taxon>Culicidae</taxon>
        <taxon>Anophelinae</taxon>
        <taxon>Anopheles</taxon>
    </lineage>
</organism>
<reference evidence="2" key="2">
    <citation type="submission" date="2022-08" db="UniProtKB">
        <authorList>
            <consortium name="EnsemblMetazoa"/>
        </authorList>
    </citation>
    <scope>IDENTIFICATION</scope>
    <source>
        <strain evidence="2">STECLA/ALBI9_A</strain>
    </source>
</reference>
<reference evidence="2 3" key="1">
    <citation type="journal article" date="2017" name="G3 (Bethesda)">
        <title>The Physical Genome Mapping of Anopheles albimanus Corrected Scaffold Misassemblies and Identified Interarm Rearrangements in Genus Anopheles.</title>
        <authorList>
            <person name="Artemov G.N."/>
            <person name="Peery A.N."/>
            <person name="Jiang X."/>
            <person name="Tu Z."/>
            <person name="Stegniy V.N."/>
            <person name="Sharakhova M.V."/>
            <person name="Sharakhov I.V."/>
        </authorList>
    </citation>
    <scope>NUCLEOTIDE SEQUENCE [LARGE SCALE GENOMIC DNA]</scope>
    <source>
        <strain evidence="2 3">ALBI9_A</strain>
    </source>
</reference>
<dbReference type="InterPro" id="IPR036691">
    <property type="entry name" value="Endo/exonu/phosph_ase_sf"/>
</dbReference>
<dbReference type="GO" id="GO:0003824">
    <property type="term" value="F:catalytic activity"/>
    <property type="evidence" value="ECO:0007669"/>
    <property type="project" value="InterPro"/>
</dbReference>